<dbReference type="InterPro" id="IPR039426">
    <property type="entry name" value="TonB-dep_rcpt-like"/>
</dbReference>
<dbReference type="Pfam" id="PF13715">
    <property type="entry name" value="CarbopepD_reg_2"/>
    <property type="match status" value="1"/>
</dbReference>
<evidence type="ECO:0000256" key="5">
    <source>
        <dbReference type="ARBA" id="ARBA00023077"/>
    </source>
</evidence>
<dbReference type="Pfam" id="PF00593">
    <property type="entry name" value="TonB_dep_Rec_b-barrel"/>
    <property type="match status" value="1"/>
</dbReference>
<dbReference type="Gene3D" id="2.60.40.1120">
    <property type="entry name" value="Carboxypeptidase-like, regulatory domain"/>
    <property type="match status" value="1"/>
</dbReference>
<name>A0A9X1XU67_9FLAO</name>
<dbReference type="InterPro" id="IPR037066">
    <property type="entry name" value="Plug_dom_sf"/>
</dbReference>
<dbReference type="NCBIfam" id="TIGR04057">
    <property type="entry name" value="SusC_RagA_signa"/>
    <property type="match status" value="1"/>
</dbReference>
<dbReference type="InterPro" id="IPR008969">
    <property type="entry name" value="CarboxyPept-like_regulatory"/>
</dbReference>
<evidence type="ECO:0000259" key="11">
    <source>
        <dbReference type="Pfam" id="PF07715"/>
    </source>
</evidence>
<evidence type="ECO:0000256" key="3">
    <source>
        <dbReference type="ARBA" id="ARBA00022452"/>
    </source>
</evidence>
<keyword evidence="7 8" id="KW-0998">Cell outer membrane</keyword>
<dbReference type="Proteomes" id="UP001139260">
    <property type="component" value="Unassembled WGS sequence"/>
</dbReference>
<accession>A0A9X1XU67</accession>
<gene>
    <name evidence="12" type="ORF">MW871_07480</name>
</gene>
<organism evidence="12 13">
    <name type="scientific">Flavobacterium pygoscelis</name>
    <dbReference type="NCBI Taxonomy" id="2893176"/>
    <lineage>
        <taxon>Bacteria</taxon>
        <taxon>Pseudomonadati</taxon>
        <taxon>Bacteroidota</taxon>
        <taxon>Flavobacteriia</taxon>
        <taxon>Flavobacteriales</taxon>
        <taxon>Flavobacteriaceae</taxon>
        <taxon>Flavobacterium</taxon>
    </lineage>
</organism>
<dbReference type="RefSeq" id="WP_248428121.1">
    <property type="nucleotide sequence ID" value="NZ_JALNUB010000004.1"/>
</dbReference>
<dbReference type="InterPro" id="IPR000531">
    <property type="entry name" value="Beta-barrel_TonB"/>
</dbReference>
<evidence type="ECO:0000256" key="7">
    <source>
        <dbReference type="ARBA" id="ARBA00023237"/>
    </source>
</evidence>
<comment type="subcellular location">
    <subcellularLocation>
        <location evidence="1 8">Cell outer membrane</location>
        <topology evidence="1 8">Multi-pass membrane protein</topology>
    </subcellularLocation>
</comment>
<evidence type="ECO:0000313" key="13">
    <source>
        <dbReference type="Proteomes" id="UP001139260"/>
    </source>
</evidence>
<dbReference type="InterPro" id="IPR023996">
    <property type="entry name" value="TonB-dep_OMP_SusC/RagA"/>
</dbReference>
<dbReference type="InterPro" id="IPR023997">
    <property type="entry name" value="TonB-dep_OMP_SusC/RagA_CS"/>
</dbReference>
<evidence type="ECO:0000259" key="10">
    <source>
        <dbReference type="Pfam" id="PF00593"/>
    </source>
</evidence>
<dbReference type="Gene3D" id="2.170.130.10">
    <property type="entry name" value="TonB-dependent receptor, plug domain"/>
    <property type="match status" value="1"/>
</dbReference>
<dbReference type="NCBIfam" id="TIGR04056">
    <property type="entry name" value="OMP_RagA_SusC"/>
    <property type="match status" value="1"/>
</dbReference>
<dbReference type="GO" id="GO:0009279">
    <property type="term" value="C:cell outer membrane"/>
    <property type="evidence" value="ECO:0007669"/>
    <property type="project" value="UniProtKB-SubCell"/>
</dbReference>
<reference evidence="12" key="1">
    <citation type="submission" date="2022-04" db="EMBL/GenBank/DDBJ databases">
        <title>Flavobacterium pygoscelis sp. nov. isolated from Chinstrap chick (Pygoscelis antarcticus).</title>
        <authorList>
            <person name="Irgang R."/>
            <person name="Poblete-Morales M."/>
            <person name="Avendano-Herrera R."/>
        </authorList>
    </citation>
    <scope>NUCLEOTIDE SEQUENCE</scope>
    <source>
        <strain evidence="12">I-SCBP12n</strain>
    </source>
</reference>
<evidence type="ECO:0000256" key="2">
    <source>
        <dbReference type="ARBA" id="ARBA00022448"/>
    </source>
</evidence>
<evidence type="ECO:0000256" key="1">
    <source>
        <dbReference type="ARBA" id="ARBA00004571"/>
    </source>
</evidence>
<comment type="caution">
    <text evidence="12">The sequence shown here is derived from an EMBL/GenBank/DDBJ whole genome shotgun (WGS) entry which is preliminary data.</text>
</comment>
<feature type="domain" description="TonB-dependent receptor plug" evidence="11">
    <location>
        <begin position="163"/>
        <end position="270"/>
    </location>
</feature>
<keyword evidence="6 8" id="KW-0472">Membrane</keyword>
<dbReference type="Pfam" id="PF07715">
    <property type="entry name" value="Plug"/>
    <property type="match status" value="1"/>
</dbReference>
<comment type="similarity">
    <text evidence="8 9">Belongs to the TonB-dependent receptor family.</text>
</comment>
<dbReference type="AlphaFoldDB" id="A0A9X1XU67"/>
<keyword evidence="3 8" id="KW-1134">Transmembrane beta strand</keyword>
<dbReference type="EMBL" id="JALNUB010000004">
    <property type="protein sequence ID" value="MCK8141733.1"/>
    <property type="molecule type" value="Genomic_DNA"/>
</dbReference>
<evidence type="ECO:0000313" key="12">
    <source>
        <dbReference type="EMBL" id="MCK8141733.1"/>
    </source>
</evidence>
<evidence type="ECO:0000256" key="9">
    <source>
        <dbReference type="RuleBase" id="RU003357"/>
    </source>
</evidence>
<evidence type="ECO:0000256" key="4">
    <source>
        <dbReference type="ARBA" id="ARBA00022692"/>
    </source>
</evidence>
<keyword evidence="4 8" id="KW-0812">Transmembrane</keyword>
<dbReference type="SUPFAM" id="SSF49464">
    <property type="entry name" value="Carboxypeptidase regulatory domain-like"/>
    <property type="match status" value="1"/>
</dbReference>
<dbReference type="InterPro" id="IPR036942">
    <property type="entry name" value="Beta-barrel_TonB_sf"/>
</dbReference>
<protein>
    <submittedName>
        <fullName evidence="12">TonB-dependent receptor</fullName>
    </submittedName>
</protein>
<sequence>MNLLNKSKPTRIWVNAITHKAIKFTSLSMLAFAIPISVAATEKNNFGIIIKERNSFFNEANLKVANNFQQTQRRVTGTVYDKNGETLPGANIIAKGSTVSTQTNFDGVFTLDVPNTVTVLIVSFVGMEDQEVTVKDDPLRIVLNETGQKLDEVVIMGYSRVKKESLTGSLQTLDNKKLLDATTSSVENLLAGKATGVYVNTGSGQPGGSAKIIIRGKSTVNGSTDPLWVVDGVIVGSGSSNVNPSDIETMTILKDAASTAVYGSQGANGVIVVTTKSGKSGKSVISISTKMAATTLNTGNFKIMNGAELYDLYDSFPNKNQFSTNSWWTPALRNQNFDWWDNAARTGLVRDHNISISGGGENFKTYVSLGAYDETGAVKGYDFNRYNLLLKVSYKVNDWLTIRPQVNATRKDVLDKQHSVGAMYGNMPWDSPYLPDGTFVGNQPNPTWVNTTGSNYLYDLQWNYGESQSYDVRSNFDFDIKFNDWLTFTSTNNYIFSNGESMYYSDPRSSSGLAVQGRIQQDASSYNRMYTNQLFKFNKTFGKHAINSIAGYEWNEYNSKWNTGIATGLAPGFVVGDVASIPEKVKGNRSQWAVQSLLTNTNYSYDNRYLGQFSIRRDGASNFGPNAQYGNFFSVSGGWNIHNETFFKADYITNLKLRASYGSVGNRPNSLYPHQALYSLTTGYNENPGALISQISNPDLSWEKTFTTGLGLDISFLKRFNLTLDYYDKNTSDLLYQVPLPGVIGVTSIWKNVGAVRNKGFEAALNVELINNENFKWSVDANIGFNKNKVTSLYGSRTEIIVGDGSGISGSASKLLKPGLDVDTWYLPEWAGVDPQTGKPQWFETNAAGERVKTFSYSEAAKDPIVKGAYTPDFFGGFSTNLVYKNFDLSAVFSYSVGGEIYNYARAEFDSDGAYTDRNQMNLQKGWSRWEKPGDIATHPQASYNNSSNSNKVSSRFLETGTYLKMRNITLGYNLPAIKALNSTNIRLFMSAENVFTISDFSGVDPEIPPANVNGTTSVTGVATSVYPQTRRIVLGVNVSL</sequence>
<dbReference type="PROSITE" id="PS52016">
    <property type="entry name" value="TONB_DEPENDENT_REC_3"/>
    <property type="match status" value="1"/>
</dbReference>
<keyword evidence="12" id="KW-0675">Receptor</keyword>
<keyword evidence="2 8" id="KW-0813">Transport</keyword>
<evidence type="ECO:0000256" key="8">
    <source>
        <dbReference type="PROSITE-ProRule" id="PRU01360"/>
    </source>
</evidence>
<dbReference type="SUPFAM" id="SSF56935">
    <property type="entry name" value="Porins"/>
    <property type="match status" value="1"/>
</dbReference>
<feature type="domain" description="TonB-dependent receptor-like beta-barrel" evidence="10">
    <location>
        <begin position="417"/>
        <end position="887"/>
    </location>
</feature>
<proteinExistence type="inferred from homology"/>
<evidence type="ECO:0000256" key="6">
    <source>
        <dbReference type="ARBA" id="ARBA00023136"/>
    </source>
</evidence>
<keyword evidence="13" id="KW-1185">Reference proteome</keyword>
<keyword evidence="5 9" id="KW-0798">TonB box</keyword>
<dbReference type="InterPro" id="IPR012910">
    <property type="entry name" value="Plug_dom"/>
</dbReference>
<dbReference type="Gene3D" id="2.40.170.20">
    <property type="entry name" value="TonB-dependent receptor, beta-barrel domain"/>
    <property type="match status" value="1"/>
</dbReference>